<evidence type="ECO:0000256" key="9">
    <source>
        <dbReference type="ARBA" id="ARBA00022516"/>
    </source>
</evidence>
<evidence type="ECO:0000256" key="2">
    <source>
        <dbReference type="ARBA" id="ARBA00004496"/>
    </source>
</evidence>
<dbReference type="PANTHER" id="PTHR30272:SF8">
    <property type="entry name" value="3-HYDROXYDECANOYL-[ACYL-CARRIER-PROTEIN] DEHYDRATASE"/>
    <property type="match status" value="1"/>
</dbReference>
<dbReference type="InterPro" id="IPR013114">
    <property type="entry name" value="FabA_FabZ"/>
</dbReference>
<dbReference type="NCBIfam" id="NF003509">
    <property type="entry name" value="PRK05174.1"/>
    <property type="match status" value="1"/>
</dbReference>
<evidence type="ECO:0000256" key="7">
    <source>
        <dbReference type="ARBA" id="ARBA00017810"/>
    </source>
</evidence>
<keyword evidence="14 18" id="KW-0456">Lyase</keyword>
<dbReference type="CDD" id="cd01287">
    <property type="entry name" value="FabA"/>
    <property type="match status" value="1"/>
</dbReference>
<keyword evidence="11" id="KW-0443">Lipid metabolism</keyword>
<dbReference type="GO" id="GO:0019171">
    <property type="term" value="F:(3R)-hydroxyacyl-[acyl-carrier-protein] dehydratase activity"/>
    <property type="evidence" value="ECO:0007669"/>
    <property type="project" value="UniProtKB-EC"/>
</dbReference>
<keyword evidence="12" id="KW-0275">Fatty acid biosynthesis</keyword>
<evidence type="ECO:0000256" key="12">
    <source>
        <dbReference type="ARBA" id="ARBA00023160"/>
    </source>
</evidence>
<keyword evidence="8" id="KW-0963">Cytoplasm</keyword>
<evidence type="ECO:0000256" key="10">
    <source>
        <dbReference type="ARBA" id="ARBA00022832"/>
    </source>
</evidence>
<comment type="subunit">
    <text evidence="5">Homodimer.</text>
</comment>
<dbReference type="UniPathway" id="UPA00094"/>
<evidence type="ECO:0000256" key="6">
    <source>
        <dbReference type="ARBA" id="ARBA00012677"/>
    </source>
</evidence>
<keyword evidence="9" id="KW-0444">Lipid biosynthesis</keyword>
<accession>A0A3B0V5C1</accession>
<evidence type="ECO:0000313" key="18">
    <source>
        <dbReference type="EMBL" id="VAW33972.1"/>
    </source>
</evidence>
<evidence type="ECO:0000256" key="16">
    <source>
        <dbReference type="ARBA" id="ARBA00032302"/>
    </source>
</evidence>
<dbReference type="SUPFAM" id="SSF54637">
    <property type="entry name" value="Thioesterase/thiol ester dehydrase-isomerase"/>
    <property type="match status" value="1"/>
</dbReference>
<evidence type="ECO:0000256" key="5">
    <source>
        <dbReference type="ARBA" id="ARBA00011738"/>
    </source>
</evidence>
<organism evidence="18">
    <name type="scientific">hydrothermal vent metagenome</name>
    <dbReference type="NCBI Taxonomy" id="652676"/>
    <lineage>
        <taxon>unclassified sequences</taxon>
        <taxon>metagenomes</taxon>
        <taxon>ecological metagenomes</taxon>
    </lineage>
</organism>
<evidence type="ECO:0000256" key="13">
    <source>
        <dbReference type="ARBA" id="ARBA00023235"/>
    </source>
</evidence>
<dbReference type="EC" id="5.3.3.14" evidence="6"/>
<dbReference type="InterPro" id="IPR029069">
    <property type="entry name" value="HotDog_dom_sf"/>
</dbReference>
<dbReference type="PANTHER" id="PTHR30272">
    <property type="entry name" value="3-HYDROXYACYL-[ACYL-CARRIER-PROTEIN] DEHYDRATASE"/>
    <property type="match status" value="1"/>
</dbReference>
<dbReference type="AlphaFoldDB" id="A0A3B0V5C1"/>
<evidence type="ECO:0000256" key="14">
    <source>
        <dbReference type="ARBA" id="ARBA00023239"/>
    </source>
</evidence>
<protein>
    <recommendedName>
        <fullName evidence="7">3-hydroxydecanoyl-[acyl-carrier-protein] dehydratase</fullName>
        <ecNumber evidence="6">5.3.3.14</ecNumber>
    </recommendedName>
    <alternativeName>
        <fullName evidence="16">3-hydroxyacyl-[acyl-carrier-protein] dehydratase FabA</fullName>
    </alternativeName>
    <alternativeName>
        <fullName evidence="17">Beta-hydroxydecanoyl thioester dehydrase</fullName>
    </alternativeName>
    <alternativeName>
        <fullName evidence="15">Trans-2-decenoyl-[acyl-carrier-protein] isomerase</fullName>
    </alternativeName>
</protein>
<dbReference type="GO" id="GO:0006633">
    <property type="term" value="P:fatty acid biosynthetic process"/>
    <property type="evidence" value="ECO:0007669"/>
    <property type="project" value="UniProtKB-UniPathway"/>
</dbReference>
<evidence type="ECO:0000256" key="4">
    <source>
        <dbReference type="ARBA" id="ARBA00006714"/>
    </source>
</evidence>
<name>A0A3B0V5C1_9ZZZZ</name>
<dbReference type="EMBL" id="UOEW01000050">
    <property type="protein sequence ID" value="VAW33972.1"/>
    <property type="molecule type" value="Genomic_DNA"/>
</dbReference>
<dbReference type="GO" id="GO:0034017">
    <property type="term" value="F:trans-2-decenoyl-acyl-carrier-protein isomerase activity"/>
    <property type="evidence" value="ECO:0007669"/>
    <property type="project" value="UniProtKB-EC"/>
</dbReference>
<evidence type="ECO:0000256" key="11">
    <source>
        <dbReference type="ARBA" id="ARBA00023098"/>
    </source>
</evidence>
<dbReference type="Pfam" id="PF07977">
    <property type="entry name" value="FabA"/>
    <property type="match status" value="1"/>
</dbReference>
<dbReference type="GO" id="GO:0005737">
    <property type="term" value="C:cytoplasm"/>
    <property type="evidence" value="ECO:0007669"/>
    <property type="project" value="UniProtKB-SubCell"/>
</dbReference>
<comment type="similarity">
    <text evidence="4">Belongs to the thioester dehydratase family. FabA subfamily.</text>
</comment>
<sequence>MTKQNSFNKNDLTRCSQGNLFGKDNAKLPSDKMLMVDRIVQISDDGGTYGKGEIIAELDIKPDLWFFDCHFKDDPVMPGCLGLDALWQLVGFFMIWNGYTGKGRALGVGDVKFRGQVLPAAKKVTYHLNIKRMIASKLKYIIADGIVSVDGKKIYSATKLRVGLFHSTENF</sequence>
<reference evidence="18" key="1">
    <citation type="submission" date="2018-06" db="EMBL/GenBank/DDBJ databases">
        <authorList>
            <person name="Zhirakovskaya E."/>
        </authorList>
    </citation>
    <scope>NUCLEOTIDE SEQUENCE</scope>
</reference>
<proteinExistence type="inferred from homology"/>
<evidence type="ECO:0000256" key="8">
    <source>
        <dbReference type="ARBA" id="ARBA00022490"/>
    </source>
</evidence>
<dbReference type="NCBIfam" id="TIGR01749">
    <property type="entry name" value="fabA"/>
    <property type="match status" value="1"/>
</dbReference>
<evidence type="ECO:0000256" key="3">
    <source>
        <dbReference type="ARBA" id="ARBA00005194"/>
    </source>
</evidence>
<keyword evidence="10" id="KW-0276">Fatty acid metabolism</keyword>
<keyword evidence="13 18" id="KW-0413">Isomerase</keyword>
<comment type="subcellular location">
    <subcellularLocation>
        <location evidence="2">Cytoplasm</location>
    </subcellularLocation>
</comment>
<evidence type="ECO:0000256" key="1">
    <source>
        <dbReference type="ARBA" id="ARBA00001055"/>
    </source>
</evidence>
<evidence type="ECO:0000256" key="15">
    <source>
        <dbReference type="ARBA" id="ARBA00031656"/>
    </source>
</evidence>
<dbReference type="Gene3D" id="3.10.129.10">
    <property type="entry name" value="Hotdog Thioesterase"/>
    <property type="match status" value="1"/>
</dbReference>
<dbReference type="InterPro" id="IPR010083">
    <property type="entry name" value="FabA"/>
</dbReference>
<gene>
    <name evidence="18" type="ORF">MNBD_GAMMA01-1960</name>
</gene>
<comment type="catalytic activity">
    <reaction evidence="1">
        <text>a (3R)-hydroxyacyl-[ACP] = a (2E)-enoyl-[ACP] + H2O</text>
        <dbReference type="Rhea" id="RHEA:13097"/>
        <dbReference type="Rhea" id="RHEA-COMP:9925"/>
        <dbReference type="Rhea" id="RHEA-COMP:9945"/>
        <dbReference type="ChEBI" id="CHEBI:15377"/>
        <dbReference type="ChEBI" id="CHEBI:78784"/>
        <dbReference type="ChEBI" id="CHEBI:78827"/>
        <dbReference type="EC" id="4.2.1.59"/>
    </reaction>
</comment>
<comment type="pathway">
    <text evidence="3">Lipid metabolism; fatty acid biosynthesis.</text>
</comment>
<evidence type="ECO:0000256" key="17">
    <source>
        <dbReference type="ARBA" id="ARBA00032821"/>
    </source>
</evidence>